<keyword evidence="1" id="KW-0472">Membrane</keyword>
<name>A0ABP9D5M0_9BACT</name>
<accession>A0ABP9D5M0</accession>
<dbReference type="PANTHER" id="PTHR40940:SF2">
    <property type="entry name" value="BATD"/>
    <property type="match status" value="1"/>
</dbReference>
<gene>
    <name evidence="2" type="ORF">GCM10023331_15290</name>
</gene>
<protein>
    <submittedName>
        <fullName evidence="2">BatD family protein</fullName>
    </submittedName>
</protein>
<sequence length="490" mass="56270">MILTKLNSSIFQHRFWWLTLLAWGLSIGILKAQQISIELGNSEIGENEYYRITLKVQNGKLKSYSGFPDIKGFTKGRPSSSYSTNIINGAVSSSHSIIQEYRPSKQGTFRLRPFTITANGQKIKSNGATIKVGPAKQAQAYDPFDPFGGFPFFRRDQQDQEEEFVEVKDDAFFAITTDKSEVYRGEGFNLTIAWYEAVDNKARLDFYKLLEQLTEIKKTIQPKNCWEENFDISSIHPEYVQIRGKAYRKHKIYEATFYPLNEEDITIPSVGLEMIKYKVSKRASFFGRRQKQDFKTYYSKAKTIKVKALPAHPLKDVVSVGNFRLKESTVKPEMKTGESISYKLSIQGEGNILTIPAPTLKESDDLLFYEPGIIQNINRSNGKVFGEKSFNYYIEPQEAGNYSMKDYLSWTYFNPRTHKYEQLIPEAQFNVTGKSLKDSRITENQDAFYQQLEEKDNTLKSLHTIAWPQYIMNALVLLALAGGTYVMLKK</sequence>
<keyword evidence="1" id="KW-1133">Transmembrane helix</keyword>
<organism evidence="2 3">
    <name type="scientific">Algivirga pacifica</name>
    <dbReference type="NCBI Taxonomy" id="1162670"/>
    <lineage>
        <taxon>Bacteria</taxon>
        <taxon>Pseudomonadati</taxon>
        <taxon>Bacteroidota</taxon>
        <taxon>Cytophagia</taxon>
        <taxon>Cytophagales</taxon>
        <taxon>Flammeovirgaceae</taxon>
        <taxon>Algivirga</taxon>
    </lineage>
</organism>
<keyword evidence="3" id="KW-1185">Reference proteome</keyword>
<comment type="caution">
    <text evidence="2">The sequence shown here is derived from an EMBL/GenBank/DDBJ whole genome shotgun (WGS) entry which is preliminary data.</text>
</comment>
<dbReference type="PANTHER" id="PTHR40940">
    <property type="entry name" value="PROTEIN BATD-RELATED"/>
    <property type="match status" value="1"/>
</dbReference>
<evidence type="ECO:0000313" key="2">
    <source>
        <dbReference type="EMBL" id="GAA4830919.1"/>
    </source>
</evidence>
<keyword evidence="1" id="KW-0812">Transmembrane</keyword>
<reference evidence="3" key="1">
    <citation type="journal article" date="2019" name="Int. J. Syst. Evol. Microbiol.">
        <title>The Global Catalogue of Microorganisms (GCM) 10K type strain sequencing project: providing services to taxonomists for standard genome sequencing and annotation.</title>
        <authorList>
            <consortium name="The Broad Institute Genomics Platform"/>
            <consortium name="The Broad Institute Genome Sequencing Center for Infectious Disease"/>
            <person name="Wu L."/>
            <person name="Ma J."/>
        </authorList>
    </citation>
    <scope>NUCLEOTIDE SEQUENCE [LARGE SCALE GENOMIC DNA]</scope>
    <source>
        <strain evidence="3">JCM 18326</strain>
    </source>
</reference>
<dbReference type="Proteomes" id="UP001500298">
    <property type="component" value="Unassembled WGS sequence"/>
</dbReference>
<dbReference type="InterPro" id="IPR025738">
    <property type="entry name" value="BatD"/>
</dbReference>
<evidence type="ECO:0000256" key="1">
    <source>
        <dbReference type="SAM" id="Phobius"/>
    </source>
</evidence>
<dbReference type="Pfam" id="PF13584">
    <property type="entry name" value="BatD"/>
    <property type="match status" value="2"/>
</dbReference>
<proteinExistence type="predicted"/>
<dbReference type="EMBL" id="BAABJX010000022">
    <property type="protein sequence ID" value="GAA4830919.1"/>
    <property type="molecule type" value="Genomic_DNA"/>
</dbReference>
<feature type="transmembrane region" description="Helical" evidence="1">
    <location>
        <begin position="470"/>
        <end position="488"/>
    </location>
</feature>
<dbReference type="RefSeq" id="WP_345370640.1">
    <property type="nucleotide sequence ID" value="NZ_BAABJX010000022.1"/>
</dbReference>
<evidence type="ECO:0000313" key="3">
    <source>
        <dbReference type="Proteomes" id="UP001500298"/>
    </source>
</evidence>